<dbReference type="InterPro" id="IPR023210">
    <property type="entry name" value="NADP_OxRdtase_dom"/>
</dbReference>
<comment type="caution">
    <text evidence="5">The sequence shown here is derived from an EMBL/GenBank/DDBJ whole genome shotgun (WGS) entry which is preliminary data.</text>
</comment>
<comment type="similarity">
    <text evidence="1">Belongs to the aldo/keto reductase family.</text>
</comment>
<evidence type="ECO:0000259" key="4">
    <source>
        <dbReference type="Pfam" id="PF00248"/>
    </source>
</evidence>
<proteinExistence type="inferred from homology"/>
<evidence type="ECO:0000313" key="5">
    <source>
        <dbReference type="EMBL" id="MEQ2638531.1"/>
    </source>
</evidence>
<dbReference type="InterPro" id="IPR036812">
    <property type="entry name" value="NAD(P)_OxRdtase_dom_sf"/>
</dbReference>
<dbReference type="RefSeq" id="WP_349183216.1">
    <property type="nucleotide sequence ID" value="NZ_JBBNGS010000023.1"/>
</dbReference>
<dbReference type="InterPro" id="IPR020471">
    <property type="entry name" value="AKR"/>
</dbReference>
<dbReference type="PRINTS" id="PR00069">
    <property type="entry name" value="ALDKETRDTASE"/>
</dbReference>
<evidence type="ECO:0000313" key="6">
    <source>
        <dbReference type="Proteomes" id="UP001478817"/>
    </source>
</evidence>
<dbReference type="SUPFAM" id="SSF51430">
    <property type="entry name" value="NAD(P)-linked oxidoreductase"/>
    <property type="match status" value="1"/>
</dbReference>
<dbReference type="Pfam" id="PF00248">
    <property type="entry name" value="Aldo_ket_red"/>
    <property type="match status" value="1"/>
</dbReference>
<gene>
    <name evidence="5" type="ORF">AAAT05_09295</name>
</gene>
<evidence type="ECO:0000256" key="3">
    <source>
        <dbReference type="ARBA" id="ARBA00023002"/>
    </source>
</evidence>
<dbReference type="PIRSF" id="PIRSF000097">
    <property type="entry name" value="AKR"/>
    <property type="match status" value="1"/>
</dbReference>
<sequence>MGILDDKYTLADGTGIPRIGLGTWLMDDAEAAGAVRDAVVCGYRMIDTAQAYGNETGVGEGVRTCGVPRDQLFIGSMVAAELKDYESARASIDETLQKMGLDYLDQMIVHSPQPWVEVNQSDDRHEAGNLEAWRALEEAQAAGKVRVIGVSNFNEHDLANIINNATVHPQVNQVLAHISNTPAALIARCQEQGILVEAYSPIAHGMVLANPLVAEVAAHYGVTPAQLCVRYCLELGLLPLPKTANAAHMASNADVDFAISPEDMEVLKAAERIRDYDDSSFFPVFGGKL</sequence>
<dbReference type="Gene3D" id="3.20.20.100">
    <property type="entry name" value="NADP-dependent oxidoreductase domain"/>
    <property type="match status" value="1"/>
</dbReference>
<organism evidence="5 6">
    <name type="scientific">Paratractidigestivibacter faecalis</name>
    <dbReference type="NCBI Taxonomy" id="2292441"/>
    <lineage>
        <taxon>Bacteria</taxon>
        <taxon>Bacillati</taxon>
        <taxon>Actinomycetota</taxon>
        <taxon>Coriobacteriia</taxon>
        <taxon>Coriobacteriales</taxon>
        <taxon>Atopobiaceae</taxon>
        <taxon>Paratractidigestivibacter</taxon>
    </lineage>
</organism>
<dbReference type="Proteomes" id="UP001478817">
    <property type="component" value="Unassembled WGS sequence"/>
</dbReference>
<keyword evidence="2" id="KW-0521">NADP</keyword>
<dbReference type="EMBL" id="JBBNGS010000023">
    <property type="protein sequence ID" value="MEQ2638531.1"/>
    <property type="molecule type" value="Genomic_DNA"/>
</dbReference>
<keyword evidence="3" id="KW-0560">Oxidoreductase</keyword>
<dbReference type="CDD" id="cd19071">
    <property type="entry name" value="AKR_AKR1-5-like"/>
    <property type="match status" value="1"/>
</dbReference>
<dbReference type="PANTHER" id="PTHR43827">
    <property type="entry name" value="2,5-DIKETO-D-GLUCONIC ACID REDUCTASE"/>
    <property type="match status" value="1"/>
</dbReference>
<accession>A0ABV1IIU4</accession>
<dbReference type="PANTHER" id="PTHR43827:SF3">
    <property type="entry name" value="NADP-DEPENDENT OXIDOREDUCTASE DOMAIN-CONTAINING PROTEIN"/>
    <property type="match status" value="1"/>
</dbReference>
<feature type="domain" description="NADP-dependent oxidoreductase" evidence="4">
    <location>
        <begin position="18"/>
        <end position="270"/>
    </location>
</feature>
<name>A0ABV1IIU4_9ACTN</name>
<dbReference type="InterPro" id="IPR018170">
    <property type="entry name" value="Aldo/ket_reductase_CS"/>
</dbReference>
<reference evidence="5 6" key="1">
    <citation type="submission" date="2024-04" db="EMBL/GenBank/DDBJ databases">
        <title>Human intestinal bacterial collection.</title>
        <authorList>
            <person name="Pauvert C."/>
            <person name="Hitch T.C.A."/>
            <person name="Clavel T."/>
        </authorList>
    </citation>
    <scope>NUCLEOTIDE SEQUENCE [LARGE SCALE GENOMIC DNA]</scope>
    <source>
        <strain evidence="5 6">CLA-AA-H197</strain>
    </source>
</reference>
<keyword evidence="6" id="KW-1185">Reference proteome</keyword>
<protein>
    <submittedName>
        <fullName evidence="5">Aldo/keto reductase</fullName>
    </submittedName>
</protein>
<dbReference type="PROSITE" id="PS00062">
    <property type="entry name" value="ALDOKETO_REDUCTASE_2"/>
    <property type="match status" value="1"/>
</dbReference>
<evidence type="ECO:0000256" key="1">
    <source>
        <dbReference type="ARBA" id="ARBA00007905"/>
    </source>
</evidence>
<evidence type="ECO:0000256" key="2">
    <source>
        <dbReference type="ARBA" id="ARBA00022857"/>
    </source>
</evidence>